<proteinExistence type="predicted"/>
<dbReference type="Proteomes" id="UP000187321">
    <property type="component" value="Plasmid unnamed2"/>
</dbReference>
<evidence type="ECO:0000313" key="4">
    <source>
        <dbReference type="Proteomes" id="UP000187321"/>
    </source>
</evidence>
<dbReference type="EMBL" id="CP019329">
    <property type="protein sequence ID" value="APX98557.1"/>
    <property type="molecule type" value="Genomic_DNA"/>
</dbReference>
<dbReference type="InterPro" id="IPR036388">
    <property type="entry name" value="WH-like_DNA-bd_sf"/>
</dbReference>
<evidence type="ECO:0000313" key="3">
    <source>
        <dbReference type="Proteomes" id="UP000185687"/>
    </source>
</evidence>
<keyword evidence="3" id="KW-1185">Reference proteome</keyword>
<accession>A0A1N7FYB1</accession>
<geneLocation type="plasmid" evidence="1">
    <name>unnamed2</name>
</geneLocation>
<sequence length="98" mass="10943">MFIAPNSSNEMRQEAEWMVPSDDKILELIREYGNLTPTAIEDLGGPSAGHARNRCPVLAKYGLVDRISRGLYGITEEGEAYLNEELDASELKQNEDTQ</sequence>
<organism evidence="2 3">
    <name type="scientific">Natronorubrum daqingense</name>
    <dbReference type="NCBI Taxonomy" id="588898"/>
    <lineage>
        <taxon>Archaea</taxon>
        <taxon>Methanobacteriati</taxon>
        <taxon>Methanobacteriota</taxon>
        <taxon>Stenosarchaea group</taxon>
        <taxon>Halobacteria</taxon>
        <taxon>Halobacteriales</taxon>
        <taxon>Natrialbaceae</taxon>
        <taxon>Natronorubrum</taxon>
    </lineage>
</organism>
<dbReference type="Gene3D" id="1.10.10.10">
    <property type="entry name" value="Winged helix-like DNA-binding domain superfamily/Winged helix DNA-binding domain"/>
    <property type="match status" value="1"/>
</dbReference>
<evidence type="ECO:0000313" key="2">
    <source>
        <dbReference type="EMBL" id="SIS05274.1"/>
    </source>
</evidence>
<dbReference type="AlphaFoldDB" id="A0A1N7FYB1"/>
<dbReference type="Proteomes" id="UP000185687">
    <property type="component" value="Unassembled WGS sequence"/>
</dbReference>
<protein>
    <submittedName>
        <fullName evidence="1">PhiH1 repressor</fullName>
    </submittedName>
</protein>
<reference evidence="1 4" key="1">
    <citation type="submission" date="2017-01" db="EMBL/GenBank/DDBJ databases">
        <title>Complete genome sequence of Haloterrigena daqingensis type strain (JX313T).</title>
        <authorList>
            <person name="Shuang W."/>
        </authorList>
    </citation>
    <scope>NUCLEOTIDE SEQUENCE [LARGE SCALE GENOMIC DNA]</scope>
    <source>
        <strain evidence="4">JX313</strain>
        <strain evidence="1">JX313T</strain>
        <plasmid evidence="4">Plasmid unnamed2</plasmid>
        <plasmid evidence="1">unnamed2</plasmid>
    </source>
</reference>
<gene>
    <name evidence="1" type="ORF">BB347_17790</name>
    <name evidence="2" type="ORF">SAMN05421809_3565</name>
</gene>
<dbReference type="EMBL" id="FTNP01000008">
    <property type="protein sequence ID" value="SIS05274.1"/>
    <property type="molecule type" value="Genomic_DNA"/>
</dbReference>
<reference evidence="2 3" key="2">
    <citation type="submission" date="2017-01" db="EMBL/GenBank/DDBJ databases">
        <authorList>
            <person name="Mah S.A."/>
            <person name="Swanson W.J."/>
            <person name="Moy G.W."/>
            <person name="Vacquier V.D."/>
        </authorList>
    </citation>
    <scope>NUCLEOTIDE SEQUENCE [LARGE SCALE GENOMIC DNA]</scope>
    <source>
        <strain evidence="2 3">CGMCC 1.8909</strain>
    </source>
</reference>
<name>A0A1N7FYB1_9EURY</name>
<dbReference type="KEGG" id="hda:BB347_17790"/>
<keyword evidence="1" id="KW-0614">Plasmid</keyword>
<dbReference type="SUPFAM" id="SSF46785">
    <property type="entry name" value="Winged helix' DNA-binding domain"/>
    <property type="match status" value="1"/>
</dbReference>
<evidence type="ECO:0000313" key="1">
    <source>
        <dbReference type="EMBL" id="APX98557.1"/>
    </source>
</evidence>
<dbReference type="InterPro" id="IPR036390">
    <property type="entry name" value="WH_DNA-bd_sf"/>
</dbReference>